<keyword evidence="1" id="KW-0472">Membrane</keyword>
<feature type="transmembrane region" description="Helical" evidence="1">
    <location>
        <begin position="106"/>
        <end position="123"/>
    </location>
</feature>
<keyword evidence="1" id="KW-1133">Transmembrane helix</keyword>
<dbReference type="EMBL" id="CP011859">
    <property type="protein sequence ID" value="AQY21823.1"/>
    <property type="molecule type" value="Genomic_DNA"/>
</dbReference>
<name>A0A1S7DRQ7_RIEAN</name>
<evidence type="ECO:0000313" key="3">
    <source>
        <dbReference type="Proteomes" id="UP000189883"/>
    </source>
</evidence>
<feature type="transmembrane region" description="Helical" evidence="1">
    <location>
        <begin position="245"/>
        <end position="273"/>
    </location>
</feature>
<feature type="transmembrane region" description="Helical" evidence="1">
    <location>
        <begin position="155"/>
        <end position="172"/>
    </location>
</feature>
<sequence>MLKKYLHKGNSSIRDLANYQSLIKRSVLLCFGLSFLFRSYSSTLNFQMENPSFQISGGDFLTSLYNYFGINYFVFAHPIYSIVFAVLLFIFWGLSFIFPNKKAIPILFYIFFLIYAIGFNSNMGSLSSYLKGFIIIGFIFFVISPINFNLMWEGLRYYACWIYFSAFLWKFIHRAMFMPRFGEMTFKDNLSWYIFTNPDSILSKFYLFCIEHSWILNIGDKLVFLFEGLYFIGFFTKKYDAFLGWGIVGLHLFLYFFSDTLFVEIWVLGLLFISKSQWSSFSQFTKTLHKYLPNFS</sequence>
<dbReference type="Proteomes" id="UP000189883">
    <property type="component" value="Chromosome"/>
</dbReference>
<dbReference type="RefSeq" id="WP_079207090.1">
    <property type="nucleotide sequence ID" value="NZ_CP011859.1"/>
</dbReference>
<keyword evidence="1" id="KW-0812">Transmembrane</keyword>
<feature type="transmembrane region" description="Helical" evidence="1">
    <location>
        <begin position="129"/>
        <end position="148"/>
    </location>
</feature>
<reference evidence="2 3" key="1">
    <citation type="submission" date="2015-06" db="EMBL/GenBank/DDBJ databases">
        <title>R. anatipestifer strain HXb2 is the most virulent strain so far, and the genome sequence would help us uncover the pathogenesis.</title>
        <authorList>
            <person name="Hu Q."/>
            <person name="Qi J."/>
            <person name="Bo H."/>
            <person name="Liu G."/>
            <person name="Tao M."/>
            <person name="Ding Y."/>
            <person name="Xue Y."/>
        </authorList>
    </citation>
    <scope>NUCLEOTIDE SEQUENCE [LARGE SCALE GENOMIC DNA]</scope>
    <source>
        <strain evidence="2 3">HXb2</strain>
    </source>
</reference>
<feature type="transmembrane region" description="Helical" evidence="1">
    <location>
        <begin position="222"/>
        <end position="239"/>
    </location>
</feature>
<evidence type="ECO:0000256" key="1">
    <source>
        <dbReference type="SAM" id="Phobius"/>
    </source>
</evidence>
<proteinExistence type="predicted"/>
<accession>A0A1S7DRQ7</accession>
<protein>
    <recommendedName>
        <fullName evidence="4">HTTM domain-containing protein</fullName>
    </recommendedName>
</protein>
<evidence type="ECO:0008006" key="4">
    <source>
        <dbReference type="Google" id="ProtNLM"/>
    </source>
</evidence>
<feature type="transmembrane region" description="Helical" evidence="1">
    <location>
        <begin position="65"/>
        <end position="94"/>
    </location>
</feature>
<dbReference type="AlphaFoldDB" id="A0A1S7DRQ7"/>
<gene>
    <name evidence="2" type="ORF">AB406_0868</name>
</gene>
<organism evidence="2 3">
    <name type="scientific">Riemerella anatipestifer</name>
    <name type="common">Moraxella anatipestifer</name>
    <dbReference type="NCBI Taxonomy" id="34085"/>
    <lineage>
        <taxon>Bacteria</taxon>
        <taxon>Pseudomonadati</taxon>
        <taxon>Bacteroidota</taxon>
        <taxon>Flavobacteriia</taxon>
        <taxon>Flavobacteriales</taxon>
        <taxon>Weeksellaceae</taxon>
        <taxon>Riemerella</taxon>
    </lineage>
</organism>
<evidence type="ECO:0000313" key="2">
    <source>
        <dbReference type="EMBL" id="AQY21823.1"/>
    </source>
</evidence>